<dbReference type="NCBIfam" id="NF033855">
    <property type="entry name" value="tRNA_MNMC2"/>
    <property type="match status" value="1"/>
</dbReference>
<dbReference type="EC" id="1.5.-.-" evidence="10"/>
<dbReference type="EMBL" id="CP026604">
    <property type="protein sequence ID" value="AWB68077.1"/>
    <property type="molecule type" value="Genomic_DNA"/>
</dbReference>
<dbReference type="FunFam" id="3.40.50.150:FF:000107">
    <property type="entry name" value="tRNA 5-methylaminomethyl-2-thiouridine biosynthesis bifunctional protein MnmC"/>
    <property type="match status" value="1"/>
</dbReference>
<feature type="domain" description="MnmC-like methyltransferase" evidence="12">
    <location>
        <begin position="122"/>
        <end position="244"/>
    </location>
</feature>
<feature type="region of interest" description="tRNA (mnm(5)s(2)U34)-methyltransferase" evidence="10">
    <location>
        <begin position="1"/>
        <end position="245"/>
    </location>
</feature>
<gene>
    <name evidence="10" type="primary">mnmC</name>
    <name evidence="13" type="ORF">C2869_17340</name>
</gene>
<dbReference type="PANTHER" id="PTHR13847">
    <property type="entry name" value="SARCOSINE DEHYDROGENASE-RELATED"/>
    <property type="match status" value="1"/>
</dbReference>
<evidence type="ECO:0000259" key="12">
    <source>
        <dbReference type="Pfam" id="PF05430"/>
    </source>
</evidence>
<dbReference type="GO" id="GO:0032259">
    <property type="term" value="P:methylation"/>
    <property type="evidence" value="ECO:0007669"/>
    <property type="project" value="UniProtKB-KW"/>
</dbReference>
<keyword evidence="8 10" id="KW-0560">Oxidoreductase</keyword>
<evidence type="ECO:0000256" key="7">
    <source>
        <dbReference type="ARBA" id="ARBA00022827"/>
    </source>
</evidence>
<keyword evidence="5 10" id="KW-0949">S-adenosyl-L-methionine</keyword>
<evidence type="ECO:0000313" key="13">
    <source>
        <dbReference type="EMBL" id="AWB68077.1"/>
    </source>
</evidence>
<keyword evidence="7 10" id="KW-0274">FAD</keyword>
<evidence type="ECO:0000313" key="14">
    <source>
        <dbReference type="Proteomes" id="UP000244441"/>
    </source>
</evidence>
<evidence type="ECO:0000256" key="2">
    <source>
        <dbReference type="ARBA" id="ARBA00022603"/>
    </source>
</evidence>
<dbReference type="InterPro" id="IPR047785">
    <property type="entry name" value="tRNA_MNMC2"/>
</dbReference>
<dbReference type="Gene3D" id="3.30.9.10">
    <property type="entry name" value="D-Amino Acid Oxidase, subunit A, domain 2"/>
    <property type="match status" value="1"/>
</dbReference>
<dbReference type="HAMAP" id="MF_01102">
    <property type="entry name" value="MnmC"/>
    <property type="match status" value="1"/>
</dbReference>
<evidence type="ECO:0000256" key="9">
    <source>
        <dbReference type="ARBA" id="ARBA00023268"/>
    </source>
</evidence>
<dbReference type="AlphaFoldDB" id="A0A2S0VV30"/>
<dbReference type="GO" id="GO:0050660">
    <property type="term" value="F:flavin adenine dinucleotide binding"/>
    <property type="evidence" value="ECO:0007669"/>
    <property type="project" value="UniProtKB-UniRule"/>
</dbReference>
<dbReference type="GO" id="GO:0005737">
    <property type="term" value="C:cytoplasm"/>
    <property type="evidence" value="ECO:0007669"/>
    <property type="project" value="UniProtKB-SubCell"/>
</dbReference>
<protein>
    <recommendedName>
        <fullName evidence="10">tRNA 5-methylaminomethyl-2-thiouridine biosynthesis bifunctional protein MnmC</fullName>
        <shortName evidence="10">tRNA mnm(5)s(2)U biosynthesis bifunctional protein</shortName>
    </recommendedName>
    <domain>
        <recommendedName>
            <fullName evidence="10">tRNA (mnm(5)s(2)U34)-methyltransferase</fullName>
            <ecNumber evidence="10">2.1.1.61</ecNumber>
        </recommendedName>
    </domain>
    <domain>
        <recommendedName>
            <fullName evidence="10">FAD-dependent cmnm(5)s(2)U34 oxidoreductase</fullName>
            <ecNumber evidence="10">1.5.-.-</ecNumber>
        </recommendedName>
    </domain>
</protein>
<dbReference type="SUPFAM" id="SSF51905">
    <property type="entry name" value="FAD/NAD(P)-binding domain"/>
    <property type="match status" value="1"/>
</dbReference>
<keyword evidence="14" id="KW-1185">Reference proteome</keyword>
<dbReference type="Pfam" id="PF01266">
    <property type="entry name" value="DAO"/>
    <property type="match status" value="1"/>
</dbReference>
<evidence type="ECO:0000259" key="11">
    <source>
        <dbReference type="Pfam" id="PF01266"/>
    </source>
</evidence>
<dbReference type="InterPro" id="IPR017610">
    <property type="entry name" value="tRNA_S-uridine_synth_MnmC_C"/>
</dbReference>
<dbReference type="Gene3D" id="3.50.50.60">
    <property type="entry name" value="FAD/NAD(P)-binding domain"/>
    <property type="match status" value="1"/>
</dbReference>
<proteinExistence type="inferred from homology"/>
<dbReference type="GO" id="GO:0016645">
    <property type="term" value="F:oxidoreductase activity, acting on the CH-NH group of donors"/>
    <property type="evidence" value="ECO:0007669"/>
    <property type="project" value="InterPro"/>
</dbReference>
<dbReference type="GO" id="GO:0002098">
    <property type="term" value="P:tRNA wobble uridine modification"/>
    <property type="evidence" value="ECO:0007669"/>
    <property type="project" value="TreeGrafter"/>
</dbReference>
<reference evidence="13 14" key="1">
    <citation type="submission" date="2018-01" db="EMBL/GenBank/DDBJ databases">
        <title>Genome sequence of a Cantenovulum-like bacteria.</title>
        <authorList>
            <person name="Tan W.R."/>
            <person name="Lau N.-S."/>
            <person name="Go F."/>
            <person name="Amirul A.-A.A."/>
        </authorList>
    </citation>
    <scope>NUCLEOTIDE SEQUENCE [LARGE SCALE GENOMIC DNA]</scope>
    <source>
        <strain evidence="13 14">CCB-QB4</strain>
    </source>
</reference>
<comment type="similarity">
    <text evidence="10">In the C-terminal section; belongs to the DAO family.</text>
</comment>
<comment type="similarity">
    <text evidence="10">In the N-terminal section; belongs to the methyltransferase superfamily. tRNA (mnm(5)s(2)U34)-methyltransferase family.</text>
</comment>
<evidence type="ECO:0000256" key="1">
    <source>
        <dbReference type="ARBA" id="ARBA00022490"/>
    </source>
</evidence>
<keyword evidence="1 10" id="KW-0963">Cytoplasm</keyword>
<dbReference type="Gene3D" id="3.40.50.150">
    <property type="entry name" value="Vaccinia Virus protein VP39"/>
    <property type="match status" value="1"/>
</dbReference>
<sequence length="672" mass="75020">MQLSQSIQAADIHFNESGTPISNQFDDIYYSREDGLTESYYVFQQGNQLQTRWLAFEQEQFVIAETGFGTGLNFLAVCQSFHEFRQQNPEHTLKRLHFISFEKFPLTQAALAESLSQWSTVKPWAVQLLANYPSLIQGVHRLQIDTAISLDLWFGDVLDSTPQINDRGIGVVDAWFLDGFAPSKNPDMWSDELFYQIARLTKQSGSFATFTAAGFVRRGLMQQGFNAYKLPGFGRKREMVAGVMQQKPNLALNRSQLLFPTPAAHTNRQPDEKQVAIIGGGISAISSAYALAQRGYQVSIYTQSHLADAASGNHQGAVYPLVQLQHNPLSELHIKAFEFSQRHYSHMQTTLDFGFATCGVLQLAFNADRQRRLQQLVDEQNWPETLVHAVSTEQANDIAGININSPAWYYPNGAWLNPVSYIKALAEQLVAKQQLVLHENTQVTTLQQENNHWQLTLNNGHTVDANIVILACGHAIQDFEQAQGVEVHPVRGQVTELASHSELAKLKSVICHKGYLTPAFSQKHCAGASFIKDNDSIAVSQQEDEANLAQQSQFLAQSGIEFTPEHIVNQRASIRTCTQDHIPVVGALFDQKTLAASHHDLWKGQKVTLPANTYDNLYCLTGLASRGLSTAPFLAEYLASMINQEVLPVAQNISDALNPNRFVVKKLIRREI</sequence>
<dbReference type="InterPro" id="IPR006076">
    <property type="entry name" value="FAD-dep_OxRdtase"/>
</dbReference>
<feature type="domain" description="FAD dependent oxidoreductase" evidence="11">
    <location>
        <begin position="275"/>
        <end position="640"/>
    </location>
</feature>
<dbReference type="NCBIfam" id="TIGR03197">
    <property type="entry name" value="MnmC_Cterm"/>
    <property type="match status" value="1"/>
</dbReference>
<dbReference type="PANTHER" id="PTHR13847:SF283">
    <property type="entry name" value="TRNA 5-METHYLAMINOMETHYL-2-THIOURIDINE BIOSYNTHESIS BIFUNCTIONAL PROTEIN MNMC"/>
    <property type="match status" value="1"/>
</dbReference>
<comment type="catalytic activity">
    <reaction evidence="10">
        <text>5-aminomethyl-2-thiouridine(34) in tRNA + S-adenosyl-L-methionine = 5-methylaminomethyl-2-thiouridine(34) in tRNA + S-adenosyl-L-homocysteine + H(+)</text>
        <dbReference type="Rhea" id="RHEA:19569"/>
        <dbReference type="Rhea" id="RHEA-COMP:10195"/>
        <dbReference type="Rhea" id="RHEA-COMP:10197"/>
        <dbReference type="ChEBI" id="CHEBI:15378"/>
        <dbReference type="ChEBI" id="CHEBI:57856"/>
        <dbReference type="ChEBI" id="CHEBI:59789"/>
        <dbReference type="ChEBI" id="CHEBI:74454"/>
        <dbReference type="ChEBI" id="CHEBI:74455"/>
        <dbReference type="EC" id="2.1.1.61"/>
    </reaction>
</comment>
<evidence type="ECO:0000256" key="5">
    <source>
        <dbReference type="ARBA" id="ARBA00022691"/>
    </source>
</evidence>
<evidence type="ECO:0000256" key="4">
    <source>
        <dbReference type="ARBA" id="ARBA00022679"/>
    </source>
</evidence>
<dbReference type="Pfam" id="PF05430">
    <property type="entry name" value="Methyltransf_30"/>
    <property type="match status" value="1"/>
</dbReference>
<keyword evidence="9 10" id="KW-0511">Multifunctional enzyme</keyword>
<keyword evidence="4 10" id="KW-0808">Transferase</keyword>
<dbReference type="InterPro" id="IPR036188">
    <property type="entry name" value="FAD/NAD-bd_sf"/>
</dbReference>
<dbReference type="InterPro" id="IPR029063">
    <property type="entry name" value="SAM-dependent_MTases_sf"/>
</dbReference>
<dbReference type="GO" id="GO:0004808">
    <property type="term" value="F:tRNA (5-methylaminomethyl-2-thiouridylate)(34)-methyltransferase activity"/>
    <property type="evidence" value="ECO:0007669"/>
    <property type="project" value="UniProtKB-EC"/>
</dbReference>
<dbReference type="NCBIfam" id="NF002481">
    <property type="entry name" value="PRK01747.1-2"/>
    <property type="match status" value="1"/>
</dbReference>
<name>A0A2S0VV30_9ALTE</name>
<keyword evidence="2 10" id="KW-0489">Methyltransferase</keyword>
<comment type="function">
    <text evidence="10">Catalyzes the last two steps in the biosynthesis of 5-methylaminomethyl-2-thiouridine (mnm(5)s(2)U) at the wobble position (U34) in tRNA. Catalyzes the FAD-dependent demodification of cmnm(5)s(2)U34 to nm(5)s(2)U34, followed by the transfer of a methyl group from S-adenosyl-L-methionine to nm(5)s(2)U34, to form mnm(5)s(2)U34.</text>
</comment>
<organism evidence="13 14">
    <name type="scientific">Saccharobesus litoralis</name>
    <dbReference type="NCBI Taxonomy" id="2172099"/>
    <lineage>
        <taxon>Bacteria</taxon>
        <taxon>Pseudomonadati</taxon>
        <taxon>Pseudomonadota</taxon>
        <taxon>Gammaproteobacteria</taxon>
        <taxon>Alteromonadales</taxon>
        <taxon>Alteromonadaceae</taxon>
        <taxon>Saccharobesus</taxon>
    </lineage>
</organism>
<dbReference type="InterPro" id="IPR023032">
    <property type="entry name" value="tRNA_MAMT_biosynth_bifunc_MnmC"/>
</dbReference>
<dbReference type="Proteomes" id="UP000244441">
    <property type="component" value="Chromosome"/>
</dbReference>
<dbReference type="EC" id="2.1.1.61" evidence="10"/>
<accession>A0A2S0VV30</accession>
<comment type="cofactor">
    <cofactor evidence="10">
        <name>FAD</name>
        <dbReference type="ChEBI" id="CHEBI:57692"/>
    </cofactor>
</comment>
<comment type="subcellular location">
    <subcellularLocation>
        <location evidence="10">Cytoplasm</location>
    </subcellularLocation>
</comment>
<evidence type="ECO:0000256" key="3">
    <source>
        <dbReference type="ARBA" id="ARBA00022630"/>
    </source>
</evidence>
<feature type="region of interest" description="FAD-dependent cmnm(5)s(2)U34 oxidoreductase" evidence="10">
    <location>
        <begin position="278"/>
        <end position="672"/>
    </location>
</feature>
<keyword evidence="6 10" id="KW-0819">tRNA processing</keyword>
<keyword evidence="3 10" id="KW-0285">Flavoprotein</keyword>
<dbReference type="InterPro" id="IPR008471">
    <property type="entry name" value="MnmC-like_methylTransf"/>
</dbReference>
<dbReference type="KEGG" id="cate:C2869_17340"/>
<evidence type="ECO:0000256" key="6">
    <source>
        <dbReference type="ARBA" id="ARBA00022694"/>
    </source>
</evidence>
<evidence type="ECO:0000256" key="8">
    <source>
        <dbReference type="ARBA" id="ARBA00023002"/>
    </source>
</evidence>
<evidence type="ECO:0000256" key="10">
    <source>
        <dbReference type="HAMAP-Rule" id="MF_01102"/>
    </source>
</evidence>